<dbReference type="Ensembl" id="ENST00000697327.1">
    <property type="protein sequence ID" value="ENSP00000513256.1"/>
    <property type="gene ID" value="ENSG00000204334.8"/>
</dbReference>
<organism evidence="1 2">
    <name type="scientific">Homo sapiens</name>
    <name type="common">Human</name>
    <dbReference type="NCBI Taxonomy" id="9606"/>
    <lineage>
        <taxon>Eukaryota</taxon>
        <taxon>Metazoa</taxon>
        <taxon>Chordata</taxon>
        <taxon>Craniata</taxon>
        <taxon>Vertebrata</taxon>
        <taxon>Euteleostomi</taxon>
        <taxon>Mammalia</taxon>
        <taxon>Eutheria</taxon>
        <taxon>Euarchontoglires</taxon>
        <taxon>Primates</taxon>
        <taxon>Haplorrhini</taxon>
        <taxon>Catarrhini</taxon>
        <taxon>Hominidae</taxon>
        <taxon>Homo</taxon>
    </lineage>
</organism>
<reference evidence="1" key="4">
    <citation type="submission" date="2025-08" db="UniProtKB">
        <authorList>
            <consortium name="Ensembl"/>
        </authorList>
    </citation>
    <scope>IDENTIFICATION</scope>
</reference>
<dbReference type="GeneTree" id="ENSGT00390000017846"/>
<proteinExistence type="predicted"/>
<keyword evidence="2" id="KW-1185">Reference proteome</keyword>
<name>A0A8V8TKZ3_HUMAN</name>
<dbReference type="AlphaFoldDB" id="A0A8V8TKZ3"/>
<reference evidence="1 2" key="1">
    <citation type="journal article" date="2001" name="Nature">
        <title>Initial sequencing and analysis of the human genome.</title>
        <authorList>
            <consortium name="International Human Genome Sequencing Consortium"/>
            <person name="Lander E.S."/>
            <person name="Linton L.M."/>
            <person name="Birren B."/>
            <person name="Nusbaum C."/>
            <person name="Zody M.C."/>
            <person name="Baldwin J."/>
            <person name="Devon K."/>
            <person name="Dewar K."/>
            <person name="Doyle M."/>
            <person name="FitzHugh W."/>
            <person name="Funke R."/>
            <person name="Gage D."/>
            <person name="Harris K."/>
            <person name="Heaford A."/>
            <person name="Howland J."/>
            <person name="Kann L."/>
            <person name="Lehoczky J."/>
            <person name="LeVine R."/>
            <person name="McEwan P."/>
            <person name="McKernan K."/>
            <person name="Meldrim J."/>
            <person name="Mesirov J.P."/>
            <person name="Miranda C."/>
            <person name="Morris W."/>
            <person name="Naylor J."/>
            <person name="Raymond C."/>
            <person name="Rosetti M."/>
            <person name="Santos R."/>
            <person name="Sheridan A."/>
            <person name="Sougnez C."/>
            <person name="Stange-Thomann N."/>
            <person name="Stojanovic N."/>
            <person name="Subramanian A."/>
            <person name="Wyman D."/>
            <person name="Rogers J."/>
            <person name="Sulston J."/>
            <person name="Ainscough R."/>
            <person name="Beck S."/>
            <person name="Bentley D."/>
            <person name="Burton J."/>
            <person name="Clee C."/>
            <person name="Carter N."/>
            <person name="Coulson A."/>
            <person name="Deadman R."/>
            <person name="Deloukas P."/>
            <person name="Dunham A."/>
            <person name="Dunham I."/>
            <person name="Durbin R."/>
            <person name="French L."/>
            <person name="Grafham D."/>
            <person name="Gregory S."/>
            <person name="Hubbard T."/>
            <person name="Humphray S."/>
            <person name="Hunt A."/>
            <person name="Jones M."/>
            <person name="Lloyd C."/>
            <person name="McMurray A."/>
            <person name="Matthews L."/>
            <person name="Mercer S."/>
            <person name="Milne S."/>
            <person name="Mullikin J.C."/>
            <person name="Mungall A."/>
            <person name="Plumb R."/>
            <person name="Ross M."/>
            <person name="Shownkeen R."/>
            <person name="Sims S."/>
            <person name="Waterston R.H."/>
            <person name="Wilson R.K."/>
            <person name="Hillier L.W."/>
            <person name="McPherson J.D."/>
            <person name="Marra M.A."/>
            <person name="Mardis E.R."/>
            <person name="Fulton L.A."/>
            <person name="Chinwalla A.T."/>
            <person name="Pepin K.H."/>
            <person name="Gish W.R."/>
            <person name="Chissoe S.L."/>
            <person name="Wendl M.C."/>
            <person name="Delehaunty K.D."/>
            <person name="Miner T.L."/>
            <person name="Delehaunty A."/>
            <person name="Kramer J.B."/>
            <person name="Cook L.L."/>
            <person name="Fulton R.S."/>
            <person name="Johnson D.L."/>
            <person name="Minx P.J."/>
            <person name="Clifton S.W."/>
            <person name="Hawkins T."/>
            <person name="Branscomb E."/>
            <person name="Predki P."/>
            <person name="Richardson P."/>
            <person name="Wenning S."/>
            <person name="Slezak T."/>
            <person name="Doggett N."/>
            <person name="Cheng J.F."/>
            <person name="Olsen A."/>
            <person name="Lucas S."/>
            <person name="Elkin C."/>
            <person name="Uberbacher E."/>
            <person name="Frazier M."/>
            <person name="Gibbs R.A."/>
            <person name="Muzny D.M."/>
            <person name="Scherer S.E."/>
            <person name="Bouck J.B."/>
            <person name="Sodergren E.J."/>
            <person name="Worley K.C."/>
            <person name="Rives C.M."/>
            <person name="Gorrell J.H."/>
            <person name="Metzker M.L."/>
            <person name="Naylor S.L."/>
            <person name="Kucherlapati R.S."/>
            <person name="Nelson D.L."/>
            <person name="Weinstock G.M."/>
            <person name="Sakaki Y."/>
            <person name="Fujiyama A."/>
            <person name="Hattori M."/>
            <person name="Yada T."/>
            <person name="Toyoda A."/>
            <person name="Itoh T."/>
            <person name="Kawagoe C."/>
            <person name="Watanabe H."/>
            <person name="Totoki Y."/>
            <person name="Taylor T."/>
            <person name="Weissenbach J."/>
            <person name="Heilig R."/>
            <person name="Saurin W."/>
            <person name="Artiguenave F."/>
            <person name="Brottier P."/>
            <person name="Bruls T."/>
            <person name="Pelletier E."/>
            <person name="Robert C."/>
            <person name="Wincker P."/>
            <person name="Smith D.R."/>
            <person name="Doucette-Stamm L."/>
            <person name="Rubenfield M."/>
            <person name="Weinstock K."/>
            <person name="Lee H.M."/>
            <person name="Dubois J."/>
            <person name="Rosenthal A."/>
            <person name="Platzer M."/>
            <person name="Nyakatura G."/>
            <person name="Taudien S."/>
            <person name="Rump A."/>
            <person name="Yang H."/>
            <person name="Yu J."/>
            <person name="Wang J."/>
            <person name="Huang G."/>
            <person name="Gu J."/>
            <person name="Hood L."/>
            <person name="Rowen L."/>
            <person name="Madan A."/>
            <person name="Qin S."/>
            <person name="Davis R.W."/>
            <person name="Federspiel N.A."/>
            <person name="Abola A.P."/>
            <person name="Proctor M.J."/>
            <person name="Myers R.M."/>
            <person name="Schmutz J."/>
            <person name="Dickson M."/>
            <person name="Grimwood J."/>
            <person name="Cox D.R."/>
            <person name="Olson M.V."/>
            <person name="Kaul R."/>
            <person name="Raymond C."/>
            <person name="Shimizu N."/>
            <person name="Kawasaki K."/>
            <person name="Minoshima S."/>
            <person name="Evans G.A."/>
            <person name="Athanasiou M."/>
            <person name="Schultz R."/>
            <person name="Roe B.A."/>
            <person name="Chen F."/>
            <person name="Pan H."/>
            <person name="Ramser J."/>
            <person name="Lehrach H."/>
            <person name="Reinhardt R."/>
            <person name="McCombie W.R."/>
            <person name="de la Bastide M."/>
            <person name="Dedhia N."/>
            <person name="Blocker H."/>
            <person name="Hornischer K."/>
            <person name="Nordsiek G."/>
            <person name="Agarwala R."/>
            <person name="Aravind L."/>
            <person name="Bailey J.A."/>
            <person name="Bateman A."/>
            <person name="Batzoglou S."/>
            <person name="Birney E."/>
            <person name="Bork P."/>
            <person name="Brown D.G."/>
            <person name="Burge C.B."/>
            <person name="Cerutti L."/>
            <person name="Chen H.C."/>
            <person name="Church D."/>
            <person name="Clamp M."/>
            <person name="Copley R.R."/>
            <person name="Doerks T."/>
            <person name="Eddy S.R."/>
            <person name="Eichler E.E."/>
            <person name="Furey T.S."/>
            <person name="Galagan J."/>
            <person name="Gilbert J.G."/>
            <person name="Harmon C."/>
            <person name="Hayashizaki Y."/>
            <person name="Haussler D."/>
            <person name="Hermjakob H."/>
            <person name="Hokamp K."/>
            <person name="Jang W."/>
            <person name="Johnson L.S."/>
            <person name="Jones T.A."/>
            <person name="Kasif S."/>
            <person name="Kaspryzk A."/>
            <person name="Kennedy S."/>
            <person name="Kent W.J."/>
            <person name="Kitts P."/>
            <person name="Koonin E.V."/>
            <person name="Korf I."/>
            <person name="Kulp D."/>
            <person name="Lancet D."/>
            <person name="Lowe T.M."/>
            <person name="McLysaght A."/>
            <person name="Mikkelsen T."/>
            <person name="Moran J.V."/>
            <person name="Mulder N."/>
            <person name="Pollara V.J."/>
            <person name="Ponting C.P."/>
            <person name="Schuler G."/>
            <person name="Schultz J."/>
            <person name="Slater G."/>
            <person name="Smit A.F."/>
            <person name="Stupka E."/>
            <person name="Szustakowski J."/>
            <person name="Thierry-Mieg D."/>
            <person name="Thierry-Mieg J."/>
            <person name="Wagner L."/>
            <person name="Wallis J."/>
            <person name="Wheeler R."/>
            <person name="Williams A."/>
            <person name="Wolf Y.I."/>
            <person name="Wolfe K.H."/>
            <person name="Yang S.P."/>
            <person name="Yeh R.F."/>
            <person name="Collins F."/>
            <person name="Guyer M.S."/>
            <person name="Peterson J."/>
            <person name="Felsenfeld A."/>
            <person name="Wetterstrand K.A."/>
            <person name="Patrinos A."/>
            <person name="Morgan M.J."/>
            <person name="de Jong P."/>
            <person name="Catanese J.J."/>
            <person name="Osoegawa K."/>
            <person name="Shizuya H."/>
            <person name="Choi S."/>
            <person name="Chen Y.J."/>
        </authorList>
    </citation>
    <scope>NUCLEOTIDE SEQUENCE [LARGE SCALE GENOMIC DNA]</scope>
</reference>
<protein>
    <submittedName>
        <fullName evidence="1">Glutamate rich 2</fullName>
    </submittedName>
</protein>
<reference evidence="1" key="5">
    <citation type="submission" date="2025-09" db="UniProtKB">
        <authorList>
            <consortium name="Ensembl"/>
        </authorList>
    </citation>
    <scope>IDENTIFICATION</scope>
</reference>
<dbReference type="Proteomes" id="UP000005640">
    <property type="component" value="Chromosome 2"/>
</dbReference>
<sequence>MDTDIPTFFPSSALLKDFCRQDRYCKDSKEQTEWQIANV</sequence>
<reference evidence="1 2" key="2">
    <citation type="journal article" date="2004" name="Nature">
        <title>Finishing the euchromatic sequence of the human genome.</title>
        <authorList>
            <consortium name="International Human Genome Sequencing Consortium"/>
        </authorList>
    </citation>
    <scope>NUCLEOTIDE SEQUENCE [LARGE SCALE GENOMIC DNA]</scope>
</reference>
<evidence type="ECO:0000313" key="1">
    <source>
        <dbReference type="Ensembl" id="ENSP00000513256.1"/>
    </source>
</evidence>
<dbReference type="EMBL" id="AC007405">
    <property type="status" value="NOT_ANNOTATED_CDS"/>
    <property type="molecule type" value="Genomic_DNA"/>
</dbReference>
<gene>
    <name evidence="1" type="primary">ERICH2</name>
</gene>
<evidence type="ECO:0000313" key="2">
    <source>
        <dbReference type="Proteomes" id="UP000005640"/>
    </source>
</evidence>
<dbReference type="OpenTargets" id="ENSG00000204334"/>
<accession>A0A8V8TKZ3</accession>
<reference evidence="1 2" key="3">
    <citation type="journal article" date="2005" name="Nature">
        <title>Generation and annotation of the DNA sequences of human chromosomes 2 and 4.</title>
        <authorList>
            <person name="Hillier L.W."/>
            <person name="Graves T.A."/>
            <person name="Fulton R.S."/>
            <person name="Fulton L.A."/>
            <person name="Pepin K.H."/>
            <person name="Minx P."/>
            <person name="Wagner-McPherson C."/>
            <person name="Layman D."/>
            <person name="Wylie K."/>
            <person name="Sekhon M."/>
            <person name="Becker M.C."/>
            <person name="Fewell G.A."/>
            <person name="Delehaunty K.D."/>
            <person name="Miner T.L."/>
            <person name="Nash W.E."/>
            <person name="Kremitzki C."/>
            <person name="Oddy L."/>
            <person name="Du H."/>
            <person name="Sun H."/>
            <person name="Bradshaw-Cordum H."/>
            <person name="Ali J."/>
            <person name="Carter J."/>
            <person name="Cordes M."/>
            <person name="Harris A."/>
            <person name="Isak A."/>
            <person name="van Brunt A."/>
            <person name="Nguyen C."/>
            <person name="Du F."/>
            <person name="Courtney L."/>
            <person name="Kalicki J."/>
            <person name="Ozersky P."/>
            <person name="Abbott S."/>
            <person name="Armstrong J."/>
            <person name="Belter E.A."/>
            <person name="Caruso L."/>
            <person name="Cedroni M."/>
            <person name="Cotton M."/>
            <person name="Davidson T."/>
            <person name="Desai A."/>
            <person name="Elliott G."/>
            <person name="Erb T."/>
            <person name="Fronick C."/>
            <person name="Gaige T."/>
            <person name="Haakenson W."/>
            <person name="Haglund K."/>
            <person name="Holmes A."/>
            <person name="Harkins R."/>
            <person name="Kim K."/>
            <person name="Kruchowski S.S."/>
            <person name="Strong C.M."/>
            <person name="Grewal N."/>
            <person name="Goyea E."/>
            <person name="Hou S."/>
            <person name="Levy A."/>
            <person name="Martinka S."/>
            <person name="Mead K."/>
            <person name="McLellan M.D."/>
            <person name="Meyer R."/>
            <person name="Randall-Maher J."/>
            <person name="Tomlinson C."/>
            <person name="Dauphin-Kohlberg S."/>
            <person name="Kozlowicz-Reilly A."/>
            <person name="Shah N."/>
            <person name="Swearengen-Shahid S."/>
            <person name="Snider J."/>
            <person name="Strong J.T."/>
            <person name="Thompson J."/>
            <person name="Yoakum M."/>
            <person name="Leonard S."/>
            <person name="Pearman C."/>
            <person name="Trani L."/>
            <person name="Radionenko M."/>
            <person name="Waligorski J.E."/>
            <person name="Wang C."/>
            <person name="Rock S.M."/>
            <person name="Tin-Wollam A.M."/>
            <person name="Maupin R."/>
            <person name="Latreille P."/>
            <person name="Wendl M.C."/>
            <person name="Yang S.P."/>
            <person name="Pohl C."/>
            <person name="Wallis J.W."/>
            <person name="Spieth J."/>
            <person name="Bieri T.A."/>
            <person name="Berkowicz N."/>
            <person name="Nelson J.O."/>
            <person name="Osborne J."/>
            <person name="Ding L."/>
            <person name="Meyer R."/>
            <person name="Sabo A."/>
            <person name="Shotland Y."/>
            <person name="Sinha P."/>
            <person name="Wohldmann P.E."/>
            <person name="Cook L.L."/>
            <person name="Hickenbotham M.T."/>
            <person name="Eldred J."/>
            <person name="Williams D."/>
            <person name="Jones T.A."/>
            <person name="She X."/>
            <person name="Ciccarelli F.D."/>
            <person name="Izaurralde E."/>
            <person name="Taylor J."/>
            <person name="Schmutz J."/>
            <person name="Myers R.M."/>
            <person name="Cox D.R."/>
            <person name="Huang X."/>
            <person name="McPherson J.D."/>
            <person name="Mardis E.R."/>
            <person name="Clifton S.W."/>
            <person name="Warren W.C."/>
            <person name="Chinwalla A.T."/>
            <person name="Eddy S.R."/>
            <person name="Marra M.A."/>
            <person name="Ovcharenko I."/>
            <person name="Furey T.S."/>
            <person name="Miller W."/>
            <person name="Eichler E.E."/>
            <person name="Bork P."/>
            <person name="Suyama M."/>
            <person name="Torrents D."/>
            <person name="Waterston R.H."/>
            <person name="Wilson R.K."/>
        </authorList>
    </citation>
    <scope>NUCLEOTIDE SEQUENCE [LARGE SCALE GENOMIC DNA]</scope>
</reference>
<dbReference type="OrthoDB" id="9950633at2759"/>
<dbReference type="HGNC" id="HGNC:44395">
    <property type="gene designation" value="ERICH2"/>
</dbReference>